<protein>
    <submittedName>
        <fullName evidence="1">Uncharacterized protein</fullName>
    </submittedName>
</protein>
<evidence type="ECO:0000313" key="1">
    <source>
        <dbReference type="EMBL" id="RPE28581.1"/>
    </source>
</evidence>
<reference evidence="1 2" key="1">
    <citation type="submission" date="2018-11" db="EMBL/GenBank/DDBJ databases">
        <title>Sequencing the genomes of 1000 actinobacteria strains.</title>
        <authorList>
            <person name="Klenk H.-P."/>
        </authorList>
    </citation>
    <scope>NUCLEOTIDE SEQUENCE [LARGE SCALE GENOMIC DNA]</scope>
    <source>
        <strain evidence="1 2">DSM 44781</strain>
    </source>
</reference>
<dbReference type="RefSeq" id="WP_123820388.1">
    <property type="nucleotide sequence ID" value="NZ_RKQG01000002.1"/>
</dbReference>
<proteinExistence type="predicted"/>
<dbReference type="AlphaFoldDB" id="A0A3N4RD42"/>
<accession>A0A3N4RD42</accession>
<evidence type="ECO:0000313" key="2">
    <source>
        <dbReference type="Proteomes" id="UP000266906"/>
    </source>
</evidence>
<organism evidence="1 2">
    <name type="scientific">Kitasatospora cineracea</name>
    <dbReference type="NCBI Taxonomy" id="88074"/>
    <lineage>
        <taxon>Bacteria</taxon>
        <taxon>Bacillati</taxon>
        <taxon>Actinomycetota</taxon>
        <taxon>Actinomycetes</taxon>
        <taxon>Kitasatosporales</taxon>
        <taxon>Streptomycetaceae</taxon>
        <taxon>Kitasatospora</taxon>
    </lineage>
</organism>
<keyword evidence="2" id="KW-1185">Reference proteome</keyword>
<comment type="caution">
    <text evidence="1">The sequence shown here is derived from an EMBL/GenBank/DDBJ whole genome shotgun (WGS) entry which is preliminary data.</text>
</comment>
<dbReference type="Proteomes" id="UP000266906">
    <property type="component" value="Unassembled WGS sequence"/>
</dbReference>
<gene>
    <name evidence="1" type="ORF">EDD38_5718</name>
</gene>
<sequence length="148" mass="15089">MGNSLLDRLERQDRAFAYKVRDGLRDALGSAGLRLPSLTVERSVTGAHLVQLGGVAPEVGSELATLVWAGAPYVRAVRGGEFAEIAGAVLAYGQGELLVDTGSGRLGGFSHVDGRGALVLVPADGGAPWSVGRGAVRHPTCADLGAAS</sequence>
<dbReference type="EMBL" id="RKQG01000002">
    <property type="protein sequence ID" value="RPE28581.1"/>
    <property type="molecule type" value="Genomic_DNA"/>
</dbReference>
<name>A0A3N4RD42_9ACTN</name>